<accession>A0ABT1R2N8</accession>
<reference evidence="1" key="1">
    <citation type="submission" date="2021-07" db="EMBL/GenBank/DDBJ databases">
        <title>Shinella sp. nov., a novel member of the genus Shinella from water.</title>
        <authorList>
            <person name="Deng Y."/>
        </authorList>
    </citation>
    <scope>NUCLEOTIDE SEQUENCE</scope>
    <source>
        <strain evidence="1">CPCC 100929</strain>
    </source>
</reference>
<dbReference type="EMBL" id="WHSB02000002">
    <property type="protein sequence ID" value="MCQ4629431.1"/>
    <property type="molecule type" value="Genomic_DNA"/>
</dbReference>
<evidence type="ECO:0000313" key="2">
    <source>
        <dbReference type="Proteomes" id="UP000996601"/>
    </source>
</evidence>
<proteinExistence type="predicted"/>
<evidence type="ECO:0000313" key="1">
    <source>
        <dbReference type="EMBL" id="MCQ4629431.1"/>
    </source>
</evidence>
<organism evidence="1 2">
    <name type="scientific">Shinella lacus</name>
    <dbReference type="NCBI Taxonomy" id="2654216"/>
    <lineage>
        <taxon>Bacteria</taxon>
        <taxon>Pseudomonadati</taxon>
        <taxon>Pseudomonadota</taxon>
        <taxon>Alphaproteobacteria</taxon>
        <taxon>Hyphomicrobiales</taxon>
        <taxon>Rhizobiaceae</taxon>
        <taxon>Shinella</taxon>
    </lineage>
</organism>
<gene>
    <name evidence="1" type="ORF">GB927_005240</name>
</gene>
<sequence>MRKTARYTLFVVLVIAVAVTIGTLFPRPIWHDGETARTRDILVLSNPIHTDIAIPLDDNTRATFAFLAESGMPLAHPDARWIIFGWGGRAFYLETPTWSDLKPIPVLKAFTVDSAVMHVDVAGDITPNGSSITRFQIGDDGFKRLVGFASDSFATDPNGDRRHIQNAGYGTNDRFFEAKGYFNALIGCNTWTAQALRAAGLRTGLWNPVPKTLLLSLDLYN</sequence>
<keyword evidence="2" id="KW-1185">Reference proteome</keyword>
<dbReference type="Proteomes" id="UP000996601">
    <property type="component" value="Unassembled WGS sequence"/>
</dbReference>
<dbReference type="InterPro" id="IPR011727">
    <property type="entry name" value="CHP02117"/>
</dbReference>
<dbReference type="RefSeq" id="WP_256115588.1">
    <property type="nucleotide sequence ID" value="NZ_WHSB02000002.1"/>
</dbReference>
<dbReference type="NCBIfam" id="TIGR02117">
    <property type="entry name" value="chp_urease_rgn"/>
    <property type="match status" value="1"/>
</dbReference>
<dbReference type="Pfam" id="PF09601">
    <property type="entry name" value="DUF2459"/>
    <property type="match status" value="1"/>
</dbReference>
<protein>
    <submittedName>
        <fullName evidence="1">TIGR02117 family protein</fullName>
    </submittedName>
</protein>
<name>A0ABT1R2N8_9HYPH</name>
<comment type="caution">
    <text evidence="1">The sequence shown here is derived from an EMBL/GenBank/DDBJ whole genome shotgun (WGS) entry which is preliminary data.</text>
</comment>